<feature type="domain" description="Helicase ATP-binding" evidence="1">
    <location>
        <begin position="76"/>
        <end position="267"/>
    </location>
</feature>
<dbReference type="Proteomes" id="UP000462760">
    <property type="component" value="Unassembled WGS sequence"/>
</dbReference>
<dbReference type="AlphaFoldDB" id="A0A844FJA2"/>
<dbReference type="GO" id="GO:0003677">
    <property type="term" value="F:DNA binding"/>
    <property type="evidence" value="ECO:0007669"/>
    <property type="project" value="InterPro"/>
</dbReference>
<dbReference type="SMART" id="SM00487">
    <property type="entry name" value="DEXDc"/>
    <property type="match status" value="1"/>
</dbReference>
<dbReference type="GO" id="GO:0015668">
    <property type="term" value="F:type III site-specific deoxyribonuclease activity"/>
    <property type="evidence" value="ECO:0007669"/>
    <property type="project" value="InterPro"/>
</dbReference>
<evidence type="ECO:0000259" key="1">
    <source>
        <dbReference type="PROSITE" id="PS51192"/>
    </source>
</evidence>
<dbReference type="SUPFAM" id="SSF52540">
    <property type="entry name" value="P-loop containing nucleoside triphosphate hydrolases"/>
    <property type="match status" value="1"/>
</dbReference>
<evidence type="ECO:0000313" key="3">
    <source>
        <dbReference type="Proteomes" id="UP000462760"/>
    </source>
</evidence>
<comment type="caution">
    <text evidence="2">The sequence shown here is derived from an EMBL/GenBank/DDBJ whole genome shotgun (WGS) entry which is preliminary data.</text>
</comment>
<dbReference type="InterPro" id="IPR045572">
    <property type="entry name" value="RE_endonuc_C"/>
</dbReference>
<dbReference type="EMBL" id="VULR01000014">
    <property type="protein sequence ID" value="MSS44022.1"/>
    <property type="molecule type" value="Genomic_DNA"/>
</dbReference>
<organism evidence="2 3">
    <name type="scientific">Anaerosalibacter bizertensis</name>
    <dbReference type="NCBI Taxonomy" id="932217"/>
    <lineage>
        <taxon>Bacteria</taxon>
        <taxon>Bacillati</taxon>
        <taxon>Bacillota</taxon>
        <taxon>Tissierellia</taxon>
        <taxon>Tissierellales</taxon>
        <taxon>Sporanaerobacteraceae</taxon>
        <taxon>Anaerosalibacter</taxon>
    </lineage>
</organism>
<dbReference type="InterPro" id="IPR027417">
    <property type="entry name" value="P-loop_NTPase"/>
</dbReference>
<dbReference type="Pfam" id="PF04851">
    <property type="entry name" value="ResIII"/>
    <property type="match status" value="1"/>
</dbReference>
<dbReference type="PANTHER" id="PTHR47396">
    <property type="entry name" value="TYPE I RESTRICTION ENZYME ECOKI R PROTEIN"/>
    <property type="match status" value="1"/>
</dbReference>
<sequence length="987" mass="114672">MKIQFDHKLDFQLEAINSIVDIFEGQPIENGIFTVENYGQQMIKTFDDGVSNKLSISKEDILENVRNIQLRNGLKQSERLEDLDFSIEMETGTGKTYVYLRTIMELNKKYGFKKFIIVVPSVAIKEGVYKSLQMTEKDFRMLYKNEPYEYFDYDSNNLEEVRNFAISNNIQIMIINIQAFNKNFTKKGLGNIFHRTNDKLSGNKPVELIQQTNPIVIIDEPQSVINTNNAKKAVKSLNPLCLLRYSATHREKINLMYKLDAIDAYERKLVKQIEVASITSEDDHNTPYIKLLSVDNKKSPITAKVEIDAMENGKLKRKPITVRQNDDLFRLSRGRDLYSGYIINDIYCEEGNEYIDFTSQEDIIALGQNIGGIDDDIIKKAQIRMTIEEHLEKELRLNKEGVKVLSLFFIDKVDNYRIYNEDGSTENGKYAKWFEEEYRKLLNKPKYQKLLNGEDIDEHIKNSHNGYFAKDNKGRIKDSKTGNSRDDEDTYNLIMKDKEKLLSFDSKLRFIFSHSALKEGWDNPNVFQICTLNETKSITKKRQEIGRGLRLAVKQDGKRTEGFDINTLTVMANESYEEFAKGLQKEYEEDAGIKFGFIEKHSFSNIKVEEYGEMKYIGEERSEKIFENLLEKKYIEDNGKVTRKLQVAIKENLFEIDKEFKDIEEDIKLLLEKMASGVKIKDRNDKRIVKPKKEVILSDEFKDLWEKIKYKTNYSVSVDSKRLVKECSLAINRNVRIDRTKIIMEKAKSDISEAGVMIREGNRKVEVVDSNYEKLPDVLTILQNQTDLTRKTIASILDGSGTLEDFKINPQKYIGEVASIINRKKRLLLVDGIKYTRIGEEAYSCQELFLNNELTGYLSKNLYEARKSTHEYVVYDSNVERTFAESFEANDAIKLYTKLPSEFKIKTPLGFYNPDWAILVEEKGNEKLYFVVETKGSIKSEDLRDIEQGKIHCGREHFKALNTGVEFEDYDDSKKFIDDVYIKINKI</sequence>
<name>A0A844FJA2_9FIRM</name>
<keyword evidence="2" id="KW-0255">Endonuclease</keyword>
<keyword evidence="2" id="KW-0378">Hydrolase</keyword>
<reference evidence="2 3" key="1">
    <citation type="submission" date="2019-08" db="EMBL/GenBank/DDBJ databases">
        <title>In-depth cultivation of the pig gut microbiome towards novel bacterial diversity and tailored functional studies.</title>
        <authorList>
            <person name="Wylensek D."/>
            <person name="Hitch T.C.A."/>
            <person name="Clavel T."/>
        </authorList>
    </citation>
    <scope>NUCLEOTIDE SEQUENCE [LARGE SCALE GENOMIC DNA]</scope>
    <source>
        <strain evidence="2 3">Med78-601-WT-4W-RMD-3</strain>
    </source>
</reference>
<dbReference type="InterPro" id="IPR014001">
    <property type="entry name" value="Helicase_ATP-bd"/>
</dbReference>
<dbReference type="Gene3D" id="3.40.50.300">
    <property type="entry name" value="P-loop containing nucleotide triphosphate hydrolases"/>
    <property type="match status" value="2"/>
</dbReference>
<protein>
    <submittedName>
        <fullName evidence="2">Type III restriction endonuclease subunit R</fullName>
    </submittedName>
</protein>
<dbReference type="OrthoDB" id="9804145at2"/>
<dbReference type="InterPro" id="IPR050742">
    <property type="entry name" value="Helicase_Restrict-Modif_Enz"/>
</dbReference>
<dbReference type="RefSeq" id="WP_154484695.1">
    <property type="nucleotide sequence ID" value="NZ_VULR01000014.1"/>
</dbReference>
<keyword evidence="2" id="KW-0540">Nuclease</keyword>
<gene>
    <name evidence="2" type="ORF">FYJ27_09830</name>
</gene>
<evidence type="ECO:0000313" key="2">
    <source>
        <dbReference type="EMBL" id="MSS44022.1"/>
    </source>
</evidence>
<dbReference type="PANTHER" id="PTHR47396:SF1">
    <property type="entry name" value="ATP-DEPENDENT HELICASE IRC3-RELATED"/>
    <property type="match status" value="1"/>
</dbReference>
<proteinExistence type="predicted"/>
<dbReference type="GO" id="GO:0005524">
    <property type="term" value="F:ATP binding"/>
    <property type="evidence" value="ECO:0007669"/>
    <property type="project" value="InterPro"/>
</dbReference>
<dbReference type="PROSITE" id="PS51192">
    <property type="entry name" value="HELICASE_ATP_BIND_1"/>
    <property type="match status" value="1"/>
</dbReference>
<dbReference type="Pfam" id="PF19778">
    <property type="entry name" value="RE_endonuc"/>
    <property type="match status" value="1"/>
</dbReference>
<dbReference type="InterPro" id="IPR006935">
    <property type="entry name" value="Helicase/UvrB_N"/>
</dbReference>
<accession>A0A844FJA2</accession>
<dbReference type="GO" id="GO:0005829">
    <property type="term" value="C:cytosol"/>
    <property type="evidence" value="ECO:0007669"/>
    <property type="project" value="TreeGrafter"/>
</dbReference>